<accession>A0A073JXP9</accession>
<evidence type="ECO:0000256" key="1">
    <source>
        <dbReference type="ARBA" id="ARBA00004752"/>
    </source>
</evidence>
<name>A0A073JXP9_9BACI</name>
<evidence type="ECO:0000313" key="14">
    <source>
        <dbReference type="Proteomes" id="UP000027822"/>
    </source>
</evidence>
<dbReference type="GO" id="GO:0008360">
    <property type="term" value="P:regulation of cell shape"/>
    <property type="evidence" value="ECO:0007669"/>
    <property type="project" value="UniProtKB-UniRule"/>
</dbReference>
<dbReference type="STRING" id="574376.BAMA_23905"/>
<dbReference type="UniPathway" id="UPA00219"/>
<dbReference type="CDD" id="cd16913">
    <property type="entry name" value="YkuD_like"/>
    <property type="match status" value="1"/>
</dbReference>
<dbReference type="Proteomes" id="UP000027822">
    <property type="component" value="Unassembled WGS sequence"/>
</dbReference>
<keyword evidence="14" id="KW-1185">Reference proteome</keyword>
<feature type="active site" description="Proton donor/acceptor" evidence="10">
    <location>
        <position position="107"/>
    </location>
</feature>
<dbReference type="EMBL" id="JOTN01000009">
    <property type="protein sequence ID" value="KEK19061.1"/>
    <property type="molecule type" value="Genomic_DNA"/>
</dbReference>
<dbReference type="OrthoDB" id="9787225at2"/>
<comment type="similarity">
    <text evidence="2">Belongs to the YkuD family.</text>
</comment>
<dbReference type="AlphaFoldDB" id="A0A073JXP9"/>
<evidence type="ECO:0000256" key="10">
    <source>
        <dbReference type="PROSITE-ProRule" id="PRU01373"/>
    </source>
</evidence>
<dbReference type="SUPFAM" id="SSF141523">
    <property type="entry name" value="L,D-transpeptidase catalytic domain-like"/>
    <property type="match status" value="1"/>
</dbReference>
<evidence type="ECO:0000256" key="11">
    <source>
        <dbReference type="SAM" id="SignalP"/>
    </source>
</evidence>
<dbReference type="PROSITE" id="PS52029">
    <property type="entry name" value="LD_TPASE"/>
    <property type="match status" value="1"/>
</dbReference>
<feature type="chain" id="PRO_5001690669" description="L,D-TPase catalytic domain-containing protein" evidence="11">
    <location>
        <begin position="25"/>
        <end position="257"/>
    </location>
</feature>
<evidence type="ECO:0000256" key="6">
    <source>
        <dbReference type="ARBA" id="ARBA00022960"/>
    </source>
</evidence>
<organism evidence="13 14">
    <name type="scientific">Bacillus manliponensis</name>
    <dbReference type="NCBI Taxonomy" id="574376"/>
    <lineage>
        <taxon>Bacteria</taxon>
        <taxon>Bacillati</taxon>
        <taxon>Bacillota</taxon>
        <taxon>Bacilli</taxon>
        <taxon>Bacillales</taxon>
        <taxon>Bacillaceae</taxon>
        <taxon>Bacillus</taxon>
        <taxon>Bacillus cereus group</taxon>
    </lineage>
</organism>
<evidence type="ECO:0000256" key="4">
    <source>
        <dbReference type="ARBA" id="ARBA00022679"/>
    </source>
</evidence>
<evidence type="ECO:0000256" key="8">
    <source>
        <dbReference type="ARBA" id="ARBA00023316"/>
    </source>
</evidence>
<gene>
    <name evidence="13" type="ORF">BAMA_23905</name>
</gene>
<proteinExistence type="inferred from homology"/>
<dbReference type="eggNOG" id="COG1376">
    <property type="taxonomic scope" value="Bacteria"/>
</dbReference>
<comment type="pathway">
    <text evidence="9">Glycan biosynthesis.</text>
</comment>
<evidence type="ECO:0000256" key="9">
    <source>
        <dbReference type="ARBA" id="ARBA00060592"/>
    </source>
</evidence>
<reference evidence="13 14" key="1">
    <citation type="submission" date="2014-06" db="EMBL/GenBank/DDBJ databases">
        <title>Draft genome sequence of Bacillus manliponensis JCM 15802 (MCCC 1A00708).</title>
        <authorList>
            <person name="Lai Q."/>
            <person name="Liu Y."/>
            <person name="Shao Z."/>
        </authorList>
    </citation>
    <scope>NUCLEOTIDE SEQUENCE [LARGE SCALE GENOMIC DNA]</scope>
    <source>
        <strain evidence="13 14">JCM 15802</strain>
    </source>
</reference>
<dbReference type="GO" id="GO:0018104">
    <property type="term" value="P:peptidoglycan-protein cross-linking"/>
    <property type="evidence" value="ECO:0007669"/>
    <property type="project" value="TreeGrafter"/>
</dbReference>
<evidence type="ECO:0000313" key="13">
    <source>
        <dbReference type="EMBL" id="KEK19061.1"/>
    </source>
</evidence>
<feature type="signal peptide" evidence="11">
    <location>
        <begin position="1"/>
        <end position="24"/>
    </location>
</feature>
<evidence type="ECO:0000259" key="12">
    <source>
        <dbReference type="PROSITE" id="PS52029"/>
    </source>
</evidence>
<comment type="caution">
    <text evidence="13">The sequence shown here is derived from an EMBL/GenBank/DDBJ whole genome shotgun (WGS) entry which is preliminary data.</text>
</comment>
<evidence type="ECO:0000256" key="3">
    <source>
        <dbReference type="ARBA" id="ARBA00022676"/>
    </source>
</evidence>
<comment type="pathway">
    <text evidence="1 10">Cell wall biogenesis; peptidoglycan biosynthesis.</text>
</comment>
<keyword evidence="3" id="KW-0328">Glycosyltransferase</keyword>
<dbReference type="GO" id="GO:0071972">
    <property type="term" value="F:peptidoglycan L,D-transpeptidase activity"/>
    <property type="evidence" value="ECO:0007669"/>
    <property type="project" value="TreeGrafter"/>
</dbReference>
<dbReference type="InterPro" id="IPR005490">
    <property type="entry name" value="LD_TPept_cat_dom"/>
</dbReference>
<dbReference type="InterPro" id="IPR050979">
    <property type="entry name" value="LD-transpeptidase"/>
</dbReference>
<keyword evidence="11" id="KW-0732">Signal</keyword>
<feature type="active site" description="Nucleophile" evidence="10">
    <location>
        <position position="123"/>
    </location>
</feature>
<dbReference type="GO" id="GO:0005576">
    <property type="term" value="C:extracellular region"/>
    <property type="evidence" value="ECO:0007669"/>
    <property type="project" value="TreeGrafter"/>
</dbReference>
<evidence type="ECO:0000256" key="5">
    <source>
        <dbReference type="ARBA" id="ARBA00022801"/>
    </source>
</evidence>
<dbReference type="PANTHER" id="PTHR30582">
    <property type="entry name" value="L,D-TRANSPEPTIDASE"/>
    <property type="match status" value="1"/>
</dbReference>
<keyword evidence="4" id="KW-0808">Transferase</keyword>
<keyword evidence="5" id="KW-0378">Hydrolase</keyword>
<keyword evidence="6 10" id="KW-0133">Cell shape</keyword>
<dbReference type="GO" id="GO:0071555">
    <property type="term" value="P:cell wall organization"/>
    <property type="evidence" value="ECO:0007669"/>
    <property type="project" value="UniProtKB-UniRule"/>
</dbReference>
<dbReference type="RefSeq" id="WP_034639283.1">
    <property type="nucleotide sequence ID" value="NZ_CBCSJC010000008.1"/>
</dbReference>
<keyword evidence="8 10" id="KW-0961">Cell wall biogenesis/degradation</keyword>
<dbReference type="InterPro" id="IPR038063">
    <property type="entry name" value="Transpep_catalytic_dom"/>
</dbReference>
<dbReference type="PANTHER" id="PTHR30582:SF4">
    <property type="entry name" value="L,D-TRANSPEPTIDASE YQJB-RELATED"/>
    <property type="match status" value="1"/>
</dbReference>
<feature type="domain" description="L,D-TPase catalytic" evidence="12">
    <location>
        <begin position="28"/>
        <end position="147"/>
    </location>
</feature>
<keyword evidence="7 10" id="KW-0573">Peptidoglycan synthesis</keyword>
<protein>
    <recommendedName>
        <fullName evidence="12">L,D-TPase catalytic domain-containing protein</fullName>
    </recommendedName>
</protein>
<dbReference type="Pfam" id="PF03734">
    <property type="entry name" value="YkuD"/>
    <property type="match status" value="1"/>
</dbReference>
<dbReference type="GO" id="GO:0016757">
    <property type="term" value="F:glycosyltransferase activity"/>
    <property type="evidence" value="ECO:0007669"/>
    <property type="project" value="UniProtKB-KW"/>
</dbReference>
<evidence type="ECO:0000256" key="7">
    <source>
        <dbReference type="ARBA" id="ARBA00022984"/>
    </source>
</evidence>
<sequence length="257" mass="29871">MKKACLFFMLLFISLSYFPMKTMAKTDDLLLINLKTNQLSFFEDGNYVRTFPIAVGKAATPTPEGTFCVINKYKNKEYHRKKIKGGAPNNPLGTRWLGLNEKEYAIHGTNNDSSIGRKASTGCIRMHNRHVEWLYDHVPIGAKVIIAQFYSSPEYTAHQYGYRVVSWNGKAIRKEQIGRITLLDQMKLYWQEPNGQFTEVKKVLPNEVYPVYSTRKEGVYYIGNNLYVFDETGEKIRYEQVPRFVLTNLYKRKYSVE</sequence>
<dbReference type="FunFam" id="2.40.440.10:FF:000003">
    <property type="entry name" value="L,D-transpeptidase YciB"/>
    <property type="match status" value="1"/>
</dbReference>
<dbReference type="Gene3D" id="2.40.440.10">
    <property type="entry name" value="L,D-transpeptidase catalytic domain-like"/>
    <property type="match status" value="1"/>
</dbReference>
<evidence type="ECO:0000256" key="2">
    <source>
        <dbReference type="ARBA" id="ARBA00005992"/>
    </source>
</evidence>